<sequence length="407" mass="41102">MLQPYRELAAVPRVPALLIWASLGRLHMTGTPLAMSFLIAGWTGSYTLAGVIGAALLIGIGVSGPVRGRAADRRGAAGLVMVTGVGYGLGMIVLAFVPTWLPGSWWPVMAVGAFAVGLFNPPVIPVSRAIWPRMLSGSALNSAYTVDATLTELMYAVGPLLAAALVAAVNPEMSLVISGALAMLGAAGFARMLSVAGQSGPVATSDQAKPRRAGLFTVPGVSASLLLSFFLVAALLMVDMTIVAWARNVGEPILAGVLGAVWAVGSGIGGLVAGGLRGAPRLTRRVVLNLLGVAALVPVLPPVFDPASPWLIGLVLLFGGAAIAPAVAAANARLGELAPAERRTEAYGWLSSASTAGFAIALPTSGFLLDHGGPSVAAAGAVVMVTLGVLLAARIPAAKPEPEPVLS</sequence>
<evidence type="ECO:0000256" key="5">
    <source>
        <dbReference type="SAM" id="Phobius"/>
    </source>
</evidence>
<evidence type="ECO:0000256" key="3">
    <source>
        <dbReference type="ARBA" id="ARBA00022989"/>
    </source>
</evidence>
<feature type="transmembrane region" description="Helical" evidence="5">
    <location>
        <begin position="286"/>
        <end position="304"/>
    </location>
</feature>
<feature type="transmembrane region" description="Helical" evidence="5">
    <location>
        <begin position="175"/>
        <end position="193"/>
    </location>
</feature>
<dbReference type="EMBL" id="JAAATY010000004">
    <property type="protein sequence ID" value="NRN64634.1"/>
    <property type="molecule type" value="Genomic_DNA"/>
</dbReference>
<dbReference type="PROSITE" id="PS50850">
    <property type="entry name" value="MFS"/>
    <property type="match status" value="1"/>
</dbReference>
<dbReference type="Gene3D" id="1.20.1250.20">
    <property type="entry name" value="MFS general substrate transporter like domains"/>
    <property type="match status" value="2"/>
</dbReference>
<dbReference type="Proteomes" id="UP000763557">
    <property type="component" value="Unassembled WGS sequence"/>
</dbReference>
<evidence type="ECO:0000256" key="2">
    <source>
        <dbReference type="ARBA" id="ARBA00022692"/>
    </source>
</evidence>
<protein>
    <submittedName>
        <fullName evidence="7">Sugar phosphate permease</fullName>
    </submittedName>
</protein>
<dbReference type="InterPro" id="IPR011701">
    <property type="entry name" value="MFS"/>
</dbReference>
<feature type="domain" description="Major facilitator superfamily (MFS) profile" evidence="6">
    <location>
        <begin position="217"/>
        <end position="407"/>
    </location>
</feature>
<evidence type="ECO:0000256" key="4">
    <source>
        <dbReference type="ARBA" id="ARBA00023136"/>
    </source>
</evidence>
<feature type="transmembrane region" description="Helical" evidence="5">
    <location>
        <begin position="144"/>
        <end position="169"/>
    </location>
</feature>
<dbReference type="SUPFAM" id="SSF103473">
    <property type="entry name" value="MFS general substrate transporter"/>
    <property type="match status" value="1"/>
</dbReference>
<feature type="transmembrane region" description="Helical" evidence="5">
    <location>
        <begin position="75"/>
        <end position="97"/>
    </location>
</feature>
<feature type="transmembrane region" description="Helical" evidence="5">
    <location>
        <begin position="103"/>
        <end position="123"/>
    </location>
</feature>
<comment type="caution">
    <text evidence="7">The sequence shown here is derived from an EMBL/GenBank/DDBJ whole genome shotgun (WGS) entry which is preliminary data.</text>
</comment>
<feature type="transmembrane region" description="Helical" evidence="5">
    <location>
        <begin position="33"/>
        <end position="63"/>
    </location>
</feature>
<evidence type="ECO:0000256" key="1">
    <source>
        <dbReference type="ARBA" id="ARBA00004651"/>
    </source>
</evidence>
<dbReference type="InterPro" id="IPR036259">
    <property type="entry name" value="MFS_trans_sf"/>
</dbReference>
<keyword evidence="3 5" id="KW-1133">Transmembrane helix</keyword>
<comment type="subcellular location">
    <subcellularLocation>
        <location evidence="1">Cell membrane</location>
        <topology evidence="1">Multi-pass membrane protein</topology>
    </subcellularLocation>
</comment>
<dbReference type="PANTHER" id="PTHR23542:SF1">
    <property type="entry name" value="MAJOR FACILITATOR SUPERFAMILY (MFS) PROFILE DOMAIN-CONTAINING PROTEIN"/>
    <property type="match status" value="1"/>
</dbReference>
<feature type="transmembrane region" description="Helical" evidence="5">
    <location>
        <begin position="214"/>
        <end position="238"/>
    </location>
</feature>
<evidence type="ECO:0000259" key="6">
    <source>
        <dbReference type="PROSITE" id="PS50850"/>
    </source>
</evidence>
<reference evidence="7 8" key="1">
    <citation type="submission" date="2020-01" db="EMBL/GenBank/DDBJ databases">
        <title>Kibdelosporangium persica a novel Actinomycetes from a hot desert in Iran.</title>
        <authorList>
            <person name="Safaei N."/>
            <person name="Zaburannyi N."/>
            <person name="Mueller R."/>
            <person name="Wink J."/>
        </authorList>
    </citation>
    <scope>NUCLEOTIDE SEQUENCE [LARGE SCALE GENOMIC DNA]</scope>
    <source>
        <strain evidence="7 8">4NS15</strain>
    </source>
</reference>
<feature type="transmembrane region" description="Helical" evidence="5">
    <location>
        <begin position="310"/>
        <end position="334"/>
    </location>
</feature>
<feature type="transmembrane region" description="Helical" evidence="5">
    <location>
        <begin position="375"/>
        <end position="393"/>
    </location>
</feature>
<dbReference type="RefSeq" id="WP_173127087.1">
    <property type="nucleotide sequence ID" value="NZ_CBCSGW010000101.1"/>
</dbReference>
<evidence type="ECO:0000313" key="7">
    <source>
        <dbReference type="EMBL" id="NRN64634.1"/>
    </source>
</evidence>
<accession>A0ABX2F0I2</accession>
<evidence type="ECO:0000313" key="8">
    <source>
        <dbReference type="Proteomes" id="UP000763557"/>
    </source>
</evidence>
<keyword evidence="2 5" id="KW-0812">Transmembrane</keyword>
<keyword evidence="8" id="KW-1185">Reference proteome</keyword>
<dbReference type="InterPro" id="IPR020846">
    <property type="entry name" value="MFS_dom"/>
</dbReference>
<dbReference type="Pfam" id="PF07690">
    <property type="entry name" value="MFS_1"/>
    <property type="match status" value="1"/>
</dbReference>
<organism evidence="7 8">
    <name type="scientific">Kibdelosporangium persicum</name>
    <dbReference type="NCBI Taxonomy" id="2698649"/>
    <lineage>
        <taxon>Bacteria</taxon>
        <taxon>Bacillati</taxon>
        <taxon>Actinomycetota</taxon>
        <taxon>Actinomycetes</taxon>
        <taxon>Pseudonocardiales</taxon>
        <taxon>Pseudonocardiaceae</taxon>
        <taxon>Kibdelosporangium</taxon>
    </lineage>
</organism>
<name>A0ABX2F0I2_9PSEU</name>
<feature type="transmembrane region" description="Helical" evidence="5">
    <location>
        <begin position="253"/>
        <end position="274"/>
    </location>
</feature>
<gene>
    <name evidence="7" type="ORF">GC106_18400</name>
</gene>
<keyword evidence="4 5" id="KW-0472">Membrane</keyword>
<feature type="transmembrane region" description="Helical" evidence="5">
    <location>
        <begin position="346"/>
        <end position="369"/>
    </location>
</feature>
<proteinExistence type="predicted"/>
<dbReference type="PANTHER" id="PTHR23542">
    <property type="match status" value="1"/>
</dbReference>